<feature type="compositionally biased region" description="Basic and acidic residues" evidence="4">
    <location>
        <begin position="391"/>
        <end position="402"/>
    </location>
</feature>
<dbReference type="RefSeq" id="WP_331210668.1">
    <property type="nucleotide sequence ID" value="NZ_JAZGQL010000026.1"/>
</dbReference>
<keyword evidence="2" id="KW-0325">Glycoprotein</keyword>
<evidence type="ECO:0000256" key="5">
    <source>
        <dbReference type="SAM" id="SignalP"/>
    </source>
</evidence>
<evidence type="ECO:0000256" key="2">
    <source>
        <dbReference type="ARBA" id="ARBA00023180"/>
    </source>
</evidence>
<dbReference type="SUPFAM" id="SSF51126">
    <property type="entry name" value="Pectin lyase-like"/>
    <property type="match status" value="1"/>
</dbReference>
<keyword evidence="1" id="KW-0479">Metal-binding</keyword>
<dbReference type="PANTHER" id="PTHR42970">
    <property type="entry name" value="PECTATE LYASE C-RELATED"/>
    <property type="match status" value="1"/>
</dbReference>
<dbReference type="Gene3D" id="2.160.20.10">
    <property type="entry name" value="Single-stranded right-handed beta-helix, Pectin lyase-like"/>
    <property type="match status" value="1"/>
</dbReference>
<dbReference type="InterPro" id="IPR011050">
    <property type="entry name" value="Pectin_lyase_fold/virulence"/>
</dbReference>
<evidence type="ECO:0000313" key="7">
    <source>
        <dbReference type="EMBL" id="MEE6310447.1"/>
    </source>
</evidence>
<comment type="caution">
    <text evidence="7">The sequence shown here is derived from an EMBL/GenBank/DDBJ whole genome shotgun (WGS) entry which is preliminary data.</text>
</comment>
<dbReference type="InterPro" id="IPR052063">
    <property type="entry name" value="Polysaccharide_Lyase_1"/>
</dbReference>
<evidence type="ECO:0000259" key="6">
    <source>
        <dbReference type="SMART" id="SM00656"/>
    </source>
</evidence>
<dbReference type="SMART" id="SM00656">
    <property type="entry name" value="Amb_all"/>
    <property type="match status" value="1"/>
</dbReference>
<evidence type="ECO:0000256" key="4">
    <source>
        <dbReference type="SAM" id="MobiDB-lite"/>
    </source>
</evidence>
<evidence type="ECO:0000256" key="3">
    <source>
        <dbReference type="ARBA" id="ARBA00023239"/>
    </source>
</evidence>
<keyword evidence="3" id="KW-0456">Lyase</keyword>
<organism evidence="7 8">
    <name type="scientific">Plantactinospora veratri</name>
    <dbReference type="NCBI Taxonomy" id="1436122"/>
    <lineage>
        <taxon>Bacteria</taxon>
        <taxon>Bacillati</taxon>
        <taxon>Actinomycetota</taxon>
        <taxon>Actinomycetes</taxon>
        <taxon>Micromonosporales</taxon>
        <taxon>Micromonosporaceae</taxon>
        <taxon>Plantactinospora</taxon>
    </lineage>
</organism>
<feature type="chain" id="PRO_5047416987" description="Pectate lyase domain-containing protein" evidence="5">
    <location>
        <begin position="29"/>
        <end position="435"/>
    </location>
</feature>
<dbReference type="PANTHER" id="PTHR42970:SF1">
    <property type="entry name" value="PECTATE LYASE C-RELATED"/>
    <property type="match status" value="1"/>
</dbReference>
<dbReference type="Proteomes" id="UP001339911">
    <property type="component" value="Unassembled WGS sequence"/>
</dbReference>
<gene>
    <name evidence="7" type="ORF">V1634_26765</name>
</gene>
<keyword evidence="5" id="KW-0732">Signal</keyword>
<dbReference type="EMBL" id="JAZGQL010000026">
    <property type="protein sequence ID" value="MEE6310447.1"/>
    <property type="molecule type" value="Genomic_DNA"/>
</dbReference>
<dbReference type="InterPro" id="IPR002022">
    <property type="entry name" value="Pec_lyase"/>
</dbReference>
<evidence type="ECO:0000256" key="1">
    <source>
        <dbReference type="ARBA" id="ARBA00022723"/>
    </source>
</evidence>
<dbReference type="InterPro" id="IPR012334">
    <property type="entry name" value="Pectin_lyas_fold"/>
</dbReference>
<feature type="region of interest" description="Disordered" evidence="4">
    <location>
        <begin position="382"/>
        <end position="422"/>
    </location>
</feature>
<keyword evidence="8" id="KW-1185">Reference proteome</keyword>
<proteinExistence type="predicted"/>
<feature type="signal peptide" evidence="5">
    <location>
        <begin position="1"/>
        <end position="28"/>
    </location>
</feature>
<name>A0ABU7SKF6_9ACTN</name>
<accession>A0ABU7SKF6</accession>
<protein>
    <recommendedName>
        <fullName evidence="6">Pectate lyase domain-containing protein</fullName>
    </recommendedName>
</protein>
<sequence>MSRGARTRTLVVCYGTAVVLAATPVSSAAAPPTAAPVEQPGTLAEAPAFPDAVGFGAAATGGRGGAVYHVTNLNDSGAGSFRDAVSQGPRIVVFDVGGYIDLASPLSIKSNITVAGQTAPGDGVATRGYQVSLSNADNVIVRYMRFRHGLTPNQNRDGITINEGSNQIFDHVSVSWGRDENFSINSSTNITVQNSIISEGLDPHSCGGLIQSDGVTLYRNLYAHNKTRNPKVKGRNQFVNNVVYNWGSDAYIEGDSAGRSDANVIGNYFVKGPSTGSGGPFTRGNLNFHIYAAGNYYDEDKDGILDGRATTTADLGTVVVEPVPFAFPAVPASSAAAAHAAVVEQAGAALRRDAVDRRLIAELTRQTGAIITDPAAVGGFGTLSGGTAPADGDRDGMPDAWERSAGLNPANAADGDDYGADGYTNVERYLNSLAR</sequence>
<feature type="domain" description="Pectate lyase" evidence="6">
    <location>
        <begin position="63"/>
        <end position="275"/>
    </location>
</feature>
<reference evidence="7 8" key="1">
    <citation type="submission" date="2024-01" db="EMBL/GenBank/DDBJ databases">
        <title>Genome insights into Plantactinospora veratri sp. nov.</title>
        <authorList>
            <person name="Wang L."/>
        </authorList>
    </citation>
    <scope>NUCLEOTIDE SEQUENCE [LARGE SCALE GENOMIC DNA]</scope>
    <source>
        <strain evidence="7 8">NEAU-FHS4</strain>
    </source>
</reference>
<evidence type="ECO:0000313" key="8">
    <source>
        <dbReference type="Proteomes" id="UP001339911"/>
    </source>
</evidence>